<evidence type="ECO:0000313" key="2">
    <source>
        <dbReference type="EMBL" id="CAJ64996.1"/>
    </source>
</evidence>
<feature type="domain" description="Methyltransferase type 12" evidence="1">
    <location>
        <begin position="66"/>
        <end position="156"/>
    </location>
</feature>
<dbReference type="Pfam" id="PF08242">
    <property type="entry name" value="Methyltransf_12"/>
    <property type="match status" value="1"/>
</dbReference>
<proteinExistence type="predicted"/>
<dbReference type="SUPFAM" id="SSF53335">
    <property type="entry name" value="S-adenosyl-L-methionine-dependent methyltransferases"/>
    <property type="match status" value="1"/>
</dbReference>
<organism evidence="2 3">
    <name type="scientific">Frankia alni (strain DSM 45986 / CECT 9034 / ACN14a)</name>
    <dbReference type="NCBI Taxonomy" id="326424"/>
    <lineage>
        <taxon>Bacteria</taxon>
        <taxon>Bacillati</taxon>
        <taxon>Actinomycetota</taxon>
        <taxon>Actinomycetes</taxon>
        <taxon>Frankiales</taxon>
        <taxon>Frankiaceae</taxon>
        <taxon>Frankia</taxon>
    </lineage>
</organism>
<name>Q0RC33_FRAAA</name>
<sequence>MPPPTGVAAHGRTSVIADHEITNSKAGAWDRLGSAYWNRNYDGGPNPAACAQYLEGLAAGERVLLVGASTVALARAVLDAGAELVVADFSAVMLAELENLIPGRAEFVRVDVTRADSRFDGAFDLVIADRLVNRFVRAELRSALRTLSAAVRPGGKMRLSYRLGLYERDEAVLSEAARRGVLSTVFDEAEFDVDYSAAAEWLGTVLPPHGDIPTHALVDFYVARGREHRIRTGELDELAAQDVPRGLRYETAHLPVPGQGDDFLLQLTRLA</sequence>
<dbReference type="EMBL" id="CT573213">
    <property type="protein sequence ID" value="CAJ64996.1"/>
    <property type="molecule type" value="Genomic_DNA"/>
</dbReference>
<dbReference type="Gene3D" id="3.40.50.150">
    <property type="entry name" value="Vaccinia Virus protein VP39"/>
    <property type="match status" value="1"/>
</dbReference>
<dbReference type="InterPro" id="IPR013217">
    <property type="entry name" value="Methyltransf_12"/>
</dbReference>
<dbReference type="Gene3D" id="1.10.150.330">
    <property type="entry name" value="zn-dependent alcohol dehydrogenase"/>
    <property type="match status" value="1"/>
</dbReference>
<dbReference type="STRING" id="326424.FRAAL6373"/>
<dbReference type="AlphaFoldDB" id="Q0RC33"/>
<reference evidence="2 3" key="1">
    <citation type="journal article" date="2007" name="Genome Res.">
        <title>Genome characteristics of facultatively symbiotic Frankia sp. strains reflect host range and host plant biogeography.</title>
        <authorList>
            <person name="Normand P."/>
            <person name="Lapierre P."/>
            <person name="Tisa L.S."/>
            <person name="Gogarten J.P."/>
            <person name="Alloisio N."/>
            <person name="Bagnarol E."/>
            <person name="Bassi C.A."/>
            <person name="Berry A.M."/>
            <person name="Bickhart D.M."/>
            <person name="Choisne N."/>
            <person name="Couloux A."/>
            <person name="Cournoyer B."/>
            <person name="Cruveiller S."/>
            <person name="Daubin V."/>
            <person name="Demange N."/>
            <person name="Francino M.P."/>
            <person name="Goltsman E."/>
            <person name="Huang Y."/>
            <person name="Kopp O.R."/>
            <person name="Labarre L."/>
            <person name="Lapidus A."/>
            <person name="Lavire C."/>
            <person name="Marechal J."/>
            <person name="Martinez M."/>
            <person name="Mastronunzio J.E."/>
            <person name="Mullin B.C."/>
            <person name="Niemann J."/>
            <person name="Pujic P."/>
            <person name="Rawnsley T."/>
            <person name="Rouy Z."/>
            <person name="Schenowitz C."/>
            <person name="Sellstedt A."/>
            <person name="Tavares F."/>
            <person name="Tomkins J.P."/>
            <person name="Vallenet D."/>
            <person name="Valverde C."/>
            <person name="Wall L.G."/>
            <person name="Wang Y."/>
            <person name="Medigue C."/>
            <person name="Benson D.R."/>
        </authorList>
    </citation>
    <scope>NUCLEOTIDE SEQUENCE [LARGE SCALE GENOMIC DNA]</scope>
    <source>
        <strain evidence="3">DSM 45986 / CECT 9034 / ACN14a</strain>
    </source>
</reference>
<accession>Q0RC33</accession>
<dbReference type="InterPro" id="IPR029063">
    <property type="entry name" value="SAM-dependent_MTases_sf"/>
</dbReference>
<dbReference type="eggNOG" id="ENOG5032A8Y">
    <property type="taxonomic scope" value="Bacteria"/>
</dbReference>
<evidence type="ECO:0000313" key="3">
    <source>
        <dbReference type="Proteomes" id="UP000000657"/>
    </source>
</evidence>
<dbReference type="KEGG" id="fal:FRAAL6373"/>
<evidence type="ECO:0000259" key="1">
    <source>
        <dbReference type="Pfam" id="PF08242"/>
    </source>
</evidence>
<gene>
    <name evidence="2" type="ordered locus">FRAAL6373</name>
</gene>
<dbReference type="Proteomes" id="UP000000657">
    <property type="component" value="Chromosome"/>
</dbReference>
<protein>
    <recommendedName>
        <fullName evidence="1">Methyltransferase type 12 domain-containing protein</fullName>
    </recommendedName>
</protein>
<keyword evidence="3" id="KW-1185">Reference proteome</keyword>
<dbReference type="CDD" id="cd02440">
    <property type="entry name" value="AdoMet_MTases"/>
    <property type="match status" value="1"/>
</dbReference>
<dbReference type="HOGENOM" id="CLU_1025847_0_0_11"/>